<feature type="domain" description="Mab-21-like nucleotidyltransferase" evidence="2">
    <location>
        <begin position="83"/>
        <end position="266"/>
    </location>
</feature>
<dbReference type="Proteomes" id="UP000596742">
    <property type="component" value="Unassembled WGS sequence"/>
</dbReference>
<protein>
    <recommendedName>
        <fullName evidence="2">Mab-21-like nucleotidyltransferase domain-containing protein</fullName>
    </recommendedName>
</protein>
<dbReference type="InterPro" id="IPR043519">
    <property type="entry name" value="NT_sf"/>
</dbReference>
<evidence type="ECO:0000313" key="3">
    <source>
        <dbReference type="EMBL" id="VDI27343.1"/>
    </source>
</evidence>
<keyword evidence="4" id="KW-1185">Reference proteome</keyword>
<dbReference type="InterPro" id="IPR046903">
    <property type="entry name" value="Mab-21-like_nuc_Trfase"/>
</dbReference>
<accession>A0A8B6E1K6</accession>
<proteinExistence type="inferred from homology"/>
<organism evidence="3 4">
    <name type="scientific">Mytilus galloprovincialis</name>
    <name type="common">Mediterranean mussel</name>
    <dbReference type="NCBI Taxonomy" id="29158"/>
    <lineage>
        <taxon>Eukaryota</taxon>
        <taxon>Metazoa</taxon>
        <taxon>Spiralia</taxon>
        <taxon>Lophotrochozoa</taxon>
        <taxon>Mollusca</taxon>
        <taxon>Bivalvia</taxon>
        <taxon>Autobranchia</taxon>
        <taxon>Pteriomorphia</taxon>
        <taxon>Mytilida</taxon>
        <taxon>Mytiloidea</taxon>
        <taxon>Mytilidae</taxon>
        <taxon>Mytilinae</taxon>
        <taxon>Mytilus</taxon>
    </lineage>
</organism>
<sequence>MNRHIIELQKRVKTLNSAEVKKLNKYLCDLHDRELVFSRSAGEIEDIKLAVEDMVERITSKFVEYGDGQMYEVSQKYLVGSMAEGTRIKEPSEFDFLVVLKNLSVPGALEIILIDNEKDCKNYLTKYDHAFKHAHLQAKDSNLLKTFKDNYLIYDRLIDKDFLKYIFEIDLVQSSIRKIECKTIERNTGTLSFYNYQTKHNGPAFTLQMEWIPKSSVKSEKLSISIDMVLAIDISHHVARNEDTNVPQYFDQLKDDDFCFVLPTSYAYHDHPCFKFTFTLTEVKLMKSLSVHHMACYRLLKYIVFRCGERVSRAFPSYVIKTVLLGHSLECFEIKNFLACVIEIIAKMSITCRHGNSAHMTERTLFLKDNFVTYENFDEQEYQHLIGFLTKIVNDNTIDNGKCVNELVSNAGIY</sequence>
<dbReference type="EMBL" id="UYJE01004348">
    <property type="protein sequence ID" value="VDI27343.1"/>
    <property type="molecule type" value="Genomic_DNA"/>
</dbReference>
<comment type="caution">
    <text evidence="3">The sequence shown here is derived from an EMBL/GenBank/DDBJ whole genome shotgun (WGS) entry which is preliminary data.</text>
</comment>
<dbReference type="PANTHER" id="PTHR10656">
    <property type="entry name" value="CELL FATE DETERMINING PROTEIN MAB21-RELATED"/>
    <property type="match status" value="1"/>
</dbReference>
<reference evidence="3" key="1">
    <citation type="submission" date="2018-11" db="EMBL/GenBank/DDBJ databases">
        <authorList>
            <person name="Alioto T."/>
            <person name="Alioto T."/>
        </authorList>
    </citation>
    <scope>NUCLEOTIDE SEQUENCE</scope>
</reference>
<evidence type="ECO:0000313" key="4">
    <source>
        <dbReference type="Proteomes" id="UP000596742"/>
    </source>
</evidence>
<dbReference type="AlphaFoldDB" id="A0A8B6E1K6"/>
<comment type="similarity">
    <text evidence="1">Belongs to the mab-21 family.</text>
</comment>
<dbReference type="Pfam" id="PF03281">
    <property type="entry name" value="Mab-21"/>
    <property type="match status" value="1"/>
</dbReference>
<evidence type="ECO:0000256" key="1">
    <source>
        <dbReference type="ARBA" id="ARBA00008307"/>
    </source>
</evidence>
<name>A0A8B6E1K6_MYTGA</name>
<dbReference type="OrthoDB" id="6139340at2759"/>
<dbReference type="Gene3D" id="3.30.460.90">
    <property type="match status" value="1"/>
</dbReference>
<dbReference type="PANTHER" id="PTHR10656:SF42">
    <property type="entry name" value="CYCLIC GMP-AMP SYNTHASE-LIKE PROTEIN-RELATED"/>
    <property type="match status" value="1"/>
</dbReference>
<evidence type="ECO:0000259" key="2">
    <source>
        <dbReference type="Pfam" id="PF03281"/>
    </source>
</evidence>
<gene>
    <name evidence="3" type="ORF">MGAL_10B019563</name>
</gene>
<dbReference type="SUPFAM" id="SSF81301">
    <property type="entry name" value="Nucleotidyltransferase"/>
    <property type="match status" value="1"/>
</dbReference>